<dbReference type="HOGENOM" id="CLU_042688_2_2_1"/>
<evidence type="ECO:0000256" key="1">
    <source>
        <dbReference type="ARBA" id="ARBA00023604"/>
    </source>
</evidence>
<dbReference type="KEGG" id="mlr:MELLADRAFT_87304"/>
<dbReference type="STRING" id="747676.F4RMS0"/>
<organism evidence="4">
    <name type="scientific">Melampsora larici-populina (strain 98AG31 / pathotype 3-4-7)</name>
    <name type="common">Poplar leaf rust fungus</name>
    <dbReference type="NCBI Taxonomy" id="747676"/>
    <lineage>
        <taxon>Eukaryota</taxon>
        <taxon>Fungi</taxon>
        <taxon>Dikarya</taxon>
        <taxon>Basidiomycota</taxon>
        <taxon>Pucciniomycotina</taxon>
        <taxon>Pucciniomycetes</taxon>
        <taxon>Pucciniales</taxon>
        <taxon>Melampsoraceae</taxon>
        <taxon>Melampsora</taxon>
    </lineage>
</organism>
<accession>F4RMS0</accession>
<proteinExistence type="inferred from homology"/>
<dbReference type="Proteomes" id="UP000001072">
    <property type="component" value="Unassembled WGS sequence"/>
</dbReference>
<dbReference type="VEuPathDB" id="FungiDB:MELLADRAFT_87304"/>
<dbReference type="NCBIfam" id="NF041278">
    <property type="entry name" value="CmcJ_NvfI_EfuI"/>
    <property type="match status" value="1"/>
</dbReference>
<dbReference type="GO" id="GO:0016491">
    <property type="term" value="F:oxidoreductase activity"/>
    <property type="evidence" value="ECO:0007669"/>
    <property type="project" value="InterPro"/>
</dbReference>
<dbReference type="PANTHER" id="PTHR34598:SF3">
    <property type="entry name" value="OXIDOREDUCTASE AN1597"/>
    <property type="match status" value="1"/>
</dbReference>
<dbReference type="RefSeq" id="XP_007410570.1">
    <property type="nucleotide sequence ID" value="XM_007410508.1"/>
</dbReference>
<dbReference type="EMBL" id="GL883109">
    <property type="protein sequence ID" value="EGG06332.1"/>
    <property type="molecule type" value="Genomic_DNA"/>
</dbReference>
<dbReference type="OrthoDB" id="412788at2759"/>
<comment type="similarity">
    <text evidence="1">Belongs to the asaB hydroxylase/desaturase family.</text>
</comment>
<name>F4RMS0_MELLP</name>
<dbReference type="InterPro" id="IPR044053">
    <property type="entry name" value="AsaB-like"/>
</dbReference>
<evidence type="ECO:0008006" key="5">
    <source>
        <dbReference type="Google" id="ProtNLM"/>
    </source>
</evidence>
<feature type="chain" id="PRO_5003315281" description="Secreted protein" evidence="2">
    <location>
        <begin position="21"/>
        <end position="322"/>
    </location>
</feature>
<evidence type="ECO:0000313" key="4">
    <source>
        <dbReference type="Proteomes" id="UP000001072"/>
    </source>
</evidence>
<keyword evidence="2" id="KW-0732">Signal</keyword>
<dbReference type="GeneID" id="18934462"/>
<evidence type="ECO:0000256" key="2">
    <source>
        <dbReference type="SAM" id="SignalP"/>
    </source>
</evidence>
<dbReference type="PANTHER" id="PTHR34598">
    <property type="entry name" value="BLL6449 PROTEIN"/>
    <property type="match status" value="1"/>
</dbReference>
<dbReference type="InParanoid" id="F4RMS0"/>
<keyword evidence="4" id="KW-1185">Reference proteome</keyword>
<dbReference type="eggNOG" id="ENOG502RZAA">
    <property type="taxonomic scope" value="Eukaryota"/>
</dbReference>
<evidence type="ECO:0000313" key="3">
    <source>
        <dbReference type="EMBL" id="EGG06332.1"/>
    </source>
</evidence>
<protein>
    <recommendedName>
        <fullName evidence="5">Secreted protein</fullName>
    </recommendedName>
</protein>
<dbReference type="AlphaFoldDB" id="F4RMS0"/>
<reference evidence="4" key="1">
    <citation type="journal article" date="2011" name="Proc. Natl. Acad. Sci. U.S.A.">
        <title>Obligate biotrophy features unraveled by the genomic analysis of rust fungi.</title>
        <authorList>
            <person name="Duplessis S."/>
            <person name="Cuomo C.A."/>
            <person name="Lin Y.-C."/>
            <person name="Aerts A."/>
            <person name="Tisserant E."/>
            <person name="Veneault-Fourrey C."/>
            <person name="Joly D.L."/>
            <person name="Hacquard S."/>
            <person name="Amselem J."/>
            <person name="Cantarel B.L."/>
            <person name="Chiu R."/>
            <person name="Coutinho P.M."/>
            <person name="Feau N."/>
            <person name="Field M."/>
            <person name="Frey P."/>
            <person name="Gelhaye E."/>
            <person name="Goldberg J."/>
            <person name="Grabherr M.G."/>
            <person name="Kodira C.D."/>
            <person name="Kohler A."/>
            <person name="Kuees U."/>
            <person name="Lindquist E.A."/>
            <person name="Lucas S.M."/>
            <person name="Mago R."/>
            <person name="Mauceli E."/>
            <person name="Morin E."/>
            <person name="Murat C."/>
            <person name="Pangilinan J.L."/>
            <person name="Park R."/>
            <person name="Pearson M."/>
            <person name="Quesneville H."/>
            <person name="Rouhier N."/>
            <person name="Sakthikumar S."/>
            <person name="Salamov A.A."/>
            <person name="Schmutz J."/>
            <person name="Selles B."/>
            <person name="Shapiro H."/>
            <person name="Tanguay P."/>
            <person name="Tuskan G.A."/>
            <person name="Henrissat B."/>
            <person name="Van de Peer Y."/>
            <person name="Rouze P."/>
            <person name="Ellis J.G."/>
            <person name="Dodds P.N."/>
            <person name="Schein J.E."/>
            <person name="Zhong S."/>
            <person name="Hamelin R.C."/>
            <person name="Grigoriev I.V."/>
            <person name="Szabo L.J."/>
            <person name="Martin F."/>
        </authorList>
    </citation>
    <scope>NUCLEOTIDE SEQUENCE [LARGE SCALE GENOMIC DNA]</scope>
    <source>
        <strain evidence="4">98AG31 / pathotype 3-4-7</strain>
    </source>
</reference>
<feature type="signal peptide" evidence="2">
    <location>
        <begin position="1"/>
        <end position="20"/>
    </location>
</feature>
<sequence>MNLHINFIIVSAAVLRCVIAVPIGLFPDVLNVESTLRYLNPSASLEFSPAKDQGRNSHMQYLKGVQVIKKVLIKDVRGLEDQFKLDIHGFSYVKDKVIGLEDCKNDNQYGELLRPAAEELVKKITNADAVVAFESRVRDQEANLNDIGRSRAPVPSVHADFSPEGAQRAILNAIDIALGSDNKEAERFKTLAQDESNKVVIINIWRPLQVIKKDPLALCDWRSVDIDKDPQAYNPRGPGRAASMQWRYNPNNRWYWLSNQDTDEVAMFVQYDSAAEGHMTLPHASFKGPGDKYLPARRSVEVRVMAVFSKDSDKMQIQKKVV</sequence>
<gene>
    <name evidence="3" type="ORF">MELLADRAFT_87304</name>
</gene>